<reference evidence="1" key="1">
    <citation type="submission" date="2017-02" db="UniProtKB">
        <authorList>
            <consortium name="WormBaseParasite"/>
        </authorList>
    </citation>
    <scope>IDENTIFICATION</scope>
</reference>
<dbReference type="InterPro" id="IPR027973">
    <property type="entry name" value="FSAF1-like"/>
</dbReference>
<accession>A0A0N4WAG7</accession>
<dbReference type="WBParaSite" id="HPLM_0000737201-mRNA-1">
    <property type="protein sequence ID" value="HPLM_0000737201-mRNA-1"/>
    <property type="gene ID" value="HPLM_0000737201"/>
</dbReference>
<evidence type="ECO:0000313" key="1">
    <source>
        <dbReference type="WBParaSite" id="HPLM_0000737201-mRNA-1"/>
    </source>
</evidence>
<sequence>LALRKAAPNDRPPVRASTNGDYAIQTVGRNSFISLRCGDLPAVGGNGPQQILPTLEYDSEASTLLSQLGCIRWLSDHCTTAWIETKFWSPRRHGFSFIFLCCCRMMDDSWGCEQDLFAVSPFGGSQTLNELVEGLTSKKATVEQLLSREGNIQDRNAARERLVMSLGGKAPKGKALNYKILKKERKKKKEDDAKKAAEMKALLRVNSAKKIK</sequence>
<dbReference type="Pfam" id="PF15375">
    <property type="entry name" value="FSAF1"/>
    <property type="match status" value="1"/>
</dbReference>
<organism evidence="1">
    <name type="scientific">Haemonchus placei</name>
    <name type="common">Barber's pole worm</name>
    <dbReference type="NCBI Taxonomy" id="6290"/>
    <lineage>
        <taxon>Eukaryota</taxon>
        <taxon>Metazoa</taxon>
        <taxon>Ecdysozoa</taxon>
        <taxon>Nematoda</taxon>
        <taxon>Chromadorea</taxon>
        <taxon>Rhabditida</taxon>
        <taxon>Rhabditina</taxon>
        <taxon>Rhabditomorpha</taxon>
        <taxon>Strongyloidea</taxon>
        <taxon>Trichostrongylidae</taxon>
        <taxon>Haemonchus</taxon>
    </lineage>
</organism>
<dbReference type="AlphaFoldDB" id="A0A0N4WAG7"/>
<protein>
    <submittedName>
        <fullName evidence="1">WH2 domain-containing protein</fullName>
    </submittedName>
</protein>
<name>A0A0N4WAG7_HAEPC</name>
<dbReference type="OMA" id="MADDWGC"/>
<proteinExistence type="predicted"/>